<reference evidence="1" key="1">
    <citation type="submission" date="2022-03" db="EMBL/GenBank/DDBJ databases">
        <title>Cryobacterium sp. nov. strain ZS14-85, isolated from Antarctic soil.</title>
        <authorList>
            <person name="Li J."/>
            <person name="Niu G."/>
        </authorList>
    </citation>
    <scope>NUCLEOTIDE SEQUENCE</scope>
    <source>
        <strain evidence="1">ZS14-85</strain>
    </source>
</reference>
<organism evidence="1 2">
    <name type="scientific">Cryobacterium zhongshanensis</name>
    <dbReference type="NCBI Taxonomy" id="2928153"/>
    <lineage>
        <taxon>Bacteria</taxon>
        <taxon>Bacillati</taxon>
        <taxon>Actinomycetota</taxon>
        <taxon>Actinomycetes</taxon>
        <taxon>Micrococcales</taxon>
        <taxon>Microbacteriaceae</taxon>
        <taxon>Cryobacterium</taxon>
    </lineage>
</organism>
<dbReference type="Proteomes" id="UP001165341">
    <property type="component" value="Unassembled WGS sequence"/>
</dbReference>
<proteinExistence type="predicted"/>
<comment type="caution">
    <text evidence="1">The sequence shown here is derived from an EMBL/GenBank/DDBJ whole genome shotgun (WGS) entry which is preliminary data.</text>
</comment>
<gene>
    <name evidence="1" type="ORF">MQH31_06975</name>
</gene>
<evidence type="ECO:0000313" key="1">
    <source>
        <dbReference type="EMBL" id="MCI4657550.1"/>
    </source>
</evidence>
<keyword evidence="2" id="KW-1185">Reference proteome</keyword>
<dbReference type="AlphaFoldDB" id="A0AA41QTS6"/>
<protein>
    <submittedName>
        <fullName evidence="1">Uncharacterized protein</fullName>
    </submittedName>
</protein>
<accession>A0AA41QTS6</accession>
<dbReference type="EMBL" id="JALGAR010000001">
    <property type="protein sequence ID" value="MCI4657550.1"/>
    <property type="molecule type" value="Genomic_DNA"/>
</dbReference>
<name>A0AA41QTS6_9MICO</name>
<sequence length="68" mass="7527">MNRTDLVQLFSVVDAGPARWEVRHDVTDELAGILERTPRGFLLVNEDGQRIGSFDSIPSALEGLYAVL</sequence>
<dbReference type="RefSeq" id="WP_134531968.1">
    <property type="nucleotide sequence ID" value="NZ_JALGAR010000001.1"/>
</dbReference>
<evidence type="ECO:0000313" key="2">
    <source>
        <dbReference type="Proteomes" id="UP001165341"/>
    </source>
</evidence>